<keyword evidence="2" id="KW-0808">Transferase</keyword>
<dbReference type="PROSITE" id="PS50206">
    <property type="entry name" value="RHODANESE_3"/>
    <property type="match status" value="1"/>
</dbReference>
<dbReference type="InParanoid" id="A0A1E5RAH6"/>
<feature type="domain" description="Rhodanese" evidence="1">
    <location>
        <begin position="72"/>
        <end position="174"/>
    </location>
</feature>
<evidence type="ECO:0000313" key="3">
    <source>
        <dbReference type="Proteomes" id="UP000095728"/>
    </source>
</evidence>
<dbReference type="SUPFAM" id="SSF52821">
    <property type="entry name" value="Rhodanese/Cell cycle control phosphatase"/>
    <property type="match status" value="1"/>
</dbReference>
<dbReference type="GO" id="GO:0004792">
    <property type="term" value="F:thiosulfate-cyanide sulfurtransferase activity"/>
    <property type="evidence" value="ECO:0007669"/>
    <property type="project" value="TreeGrafter"/>
</dbReference>
<dbReference type="GO" id="GO:0005739">
    <property type="term" value="C:mitochondrion"/>
    <property type="evidence" value="ECO:0007669"/>
    <property type="project" value="TreeGrafter"/>
</dbReference>
<name>A0A1E5RAH6_9ASCO</name>
<dbReference type="PANTHER" id="PTHR44086">
    <property type="entry name" value="THIOSULFATE SULFURTRANSFERASE RDL2, MITOCHONDRIAL-RELATED"/>
    <property type="match status" value="1"/>
</dbReference>
<accession>A0A1E5RAH6</accession>
<dbReference type="SMART" id="SM00450">
    <property type="entry name" value="RHOD"/>
    <property type="match status" value="1"/>
</dbReference>
<dbReference type="PANTHER" id="PTHR44086:SF10">
    <property type="entry name" value="THIOSULFATE SULFURTRANSFERASE_RHODANESE-LIKE DOMAIN-CONTAINING PROTEIN 3"/>
    <property type="match status" value="1"/>
</dbReference>
<proteinExistence type="predicted"/>
<dbReference type="OrthoDB" id="566238at2759"/>
<dbReference type="FunCoup" id="A0A1E5RAH6">
    <property type="interactions" value="568"/>
</dbReference>
<dbReference type="Proteomes" id="UP000095728">
    <property type="component" value="Unassembled WGS sequence"/>
</dbReference>
<sequence>MFVRSIRLNSSLLLSAAKKPQPALSKLRLTTLPTTYMQQQKMGQSTSSEQNPSSQFKSYKYEDILKLVNEEPEQGPYLIDVREPKELAELGKIPNALNIPYKTAPGSLDLKPAEFQELYSFEKPDENKELVFYCAAGIRARAAAELAQSFGYKHCSVYPGSFNEWMIRDGPIEK</sequence>
<evidence type="ECO:0000313" key="2">
    <source>
        <dbReference type="EMBL" id="OEJ83897.1"/>
    </source>
</evidence>
<gene>
    <name evidence="2" type="ORF">AWRI3579_g2781</name>
</gene>
<dbReference type="STRING" id="56408.A0A1E5RAH6"/>
<comment type="caution">
    <text evidence="2">The sequence shown here is derived from an EMBL/GenBank/DDBJ whole genome shotgun (WGS) entry which is preliminary data.</text>
</comment>
<dbReference type="InterPro" id="IPR001763">
    <property type="entry name" value="Rhodanese-like_dom"/>
</dbReference>
<protein>
    <submittedName>
        <fullName evidence="2">Thiosulfate sulfurtransferase RDL2, mitochondrial</fullName>
    </submittedName>
</protein>
<organism evidence="2 3">
    <name type="scientific">Hanseniaspora osmophila</name>
    <dbReference type="NCBI Taxonomy" id="56408"/>
    <lineage>
        <taxon>Eukaryota</taxon>
        <taxon>Fungi</taxon>
        <taxon>Dikarya</taxon>
        <taxon>Ascomycota</taxon>
        <taxon>Saccharomycotina</taxon>
        <taxon>Saccharomycetes</taxon>
        <taxon>Saccharomycodales</taxon>
        <taxon>Saccharomycodaceae</taxon>
        <taxon>Hanseniaspora</taxon>
    </lineage>
</organism>
<dbReference type="InterPro" id="IPR036873">
    <property type="entry name" value="Rhodanese-like_dom_sf"/>
</dbReference>
<keyword evidence="3" id="KW-1185">Reference proteome</keyword>
<dbReference type="Pfam" id="PF00581">
    <property type="entry name" value="Rhodanese"/>
    <property type="match status" value="1"/>
</dbReference>
<dbReference type="AlphaFoldDB" id="A0A1E5RAH6"/>
<reference evidence="3" key="1">
    <citation type="journal article" date="2016" name="Genome Announc.">
        <title>Genome sequences of three species of Hanseniaspora isolated from spontaneous wine fermentations.</title>
        <authorList>
            <person name="Sternes P.R."/>
            <person name="Lee D."/>
            <person name="Kutyna D.R."/>
            <person name="Borneman A.R."/>
        </authorList>
    </citation>
    <scope>NUCLEOTIDE SEQUENCE [LARGE SCALE GENOMIC DNA]</scope>
    <source>
        <strain evidence="3">AWRI3579</strain>
    </source>
</reference>
<evidence type="ECO:0000259" key="1">
    <source>
        <dbReference type="PROSITE" id="PS50206"/>
    </source>
</evidence>
<dbReference type="Gene3D" id="3.40.250.10">
    <property type="entry name" value="Rhodanese-like domain"/>
    <property type="match status" value="1"/>
</dbReference>
<dbReference type="EMBL" id="LPNM01000008">
    <property type="protein sequence ID" value="OEJ83897.1"/>
    <property type="molecule type" value="Genomic_DNA"/>
</dbReference>